<proteinExistence type="predicted"/>
<evidence type="ECO:0000256" key="5">
    <source>
        <dbReference type="SAM" id="MobiDB-lite"/>
    </source>
</evidence>
<dbReference type="InterPro" id="IPR007630">
    <property type="entry name" value="RNA_pol_sigma70_r4"/>
</dbReference>
<dbReference type="Gene3D" id="1.20.120.1810">
    <property type="match status" value="1"/>
</dbReference>
<dbReference type="RefSeq" id="WP_344809675.1">
    <property type="nucleotide sequence ID" value="NZ_BAABAB010000050.1"/>
</dbReference>
<feature type="region of interest" description="Disordered" evidence="5">
    <location>
        <begin position="1"/>
        <end position="77"/>
    </location>
</feature>
<protein>
    <recommendedName>
        <fullName evidence="10">RNA polymerase sigma-B factor</fullName>
    </recommendedName>
</protein>
<evidence type="ECO:0000313" key="8">
    <source>
        <dbReference type="EMBL" id="GAA3640907.1"/>
    </source>
</evidence>
<evidence type="ECO:0000256" key="3">
    <source>
        <dbReference type="ARBA" id="ARBA00023125"/>
    </source>
</evidence>
<evidence type="ECO:0008006" key="10">
    <source>
        <dbReference type="Google" id="ProtNLM"/>
    </source>
</evidence>
<organism evidence="8 9">
    <name type="scientific">Microlunatus ginsengisoli</name>
    <dbReference type="NCBI Taxonomy" id="363863"/>
    <lineage>
        <taxon>Bacteria</taxon>
        <taxon>Bacillati</taxon>
        <taxon>Actinomycetota</taxon>
        <taxon>Actinomycetes</taxon>
        <taxon>Propionibacteriales</taxon>
        <taxon>Propionibacteriaceae</taxon>
        <taxon>Microlunatus</taxon>
    </lineage>
</organism>
<dbReference type="Proteomes" id="UP001501490">
    <property type="component" value="Unassembled WGS sequence"/>
</dbReference>
<evidence type="ECO:0000256" key="1">
    <source>
        <dbReference type="ARBA" id="ARBA00023015"/>
    </source>
</evidence>
<dbReference type="Gene3D" id="1.10.10.10">
    <property type="entry name" value="Winged helix-like DNA-binding domain superfamily/Winged helix DNA-binding domain"/>
    <property type="match status" value="2"/>
</dbReference>
<sequence>MAPVAFSVLASAGPDSPAKEPTLPFGTEGGPAVENSAWTSEDPAREGDPADEDDAIGADDAGHEDRDRGLADRTRRRLRDAKGVGGAKLRRIQAQVVDDHLWLARSIANRYRNRGEEPDDLFQVACVGLVEAVHRFDPEQGDFIAFAVPTISGLVKRHFRDHGWLVRPPRRTQELVAGMRRQWADLAQELGEQPSDGQLAERLGENATAVSEARCASQGYSPLSLDLLVEGNPGLGAAGSDGGGRDRVEARLVIQRAVRKLDDEERRLVVMRFFEGRSQSDIAAEIGTSQMQISRRLARLMIRLRRIVGDDDEAVLLAS</sequence>
<feature type="domain" description="RNA polymerase sigma-70 region 2" evidence="6">
    <location>
        <begin position="97"/>
        <end position="164"/>
    </location>
</feature>
<dbReference type="SUPFAM" id="SSF88946">
    <property type="entry name" value="Sigma2 domain of RNA polymerase sigma factors"/>
    <property type="match status" value="1"/>
</dbReference>
<comment type="caution">
    <text evidence="8">The sequence shown here is derived from an EMBL/GenBank/DDBJ whole genome shotgun (WGS) entry which is preliminary data.</text>
</comment>
<accession>A0ABP7AVQ6</accession>
<gene>
    <name evidence="8" type="ORF">GCM10022236_49440</name>
</gene>
<dbReference type="CDD" id="cd06171">
    <property type="entry name" value="Sigma70_r4"/>
    <property type="match status" value="1"/>
</dbReference>
<dbReference type="Pfam" id="PF04545">
    <property type="entry name" value="Sigma70_r4"/>
    <property type="match status" value="1"/>
</dbReference>
<evidence type="ECO:0000256" key="4">
    <source>
        <dbReference type="ARBA" id="ARBA00023163"/>
    </source>
</evidence>
<name>A0ABP7AVQ6_9ACTN</name>
<reference evidence="9" key="1">
    <citation type="journal article" date="2019" name="Int. J. Syst. Evol. Microbiol.">
        <title>The Global Catalogue of Microorganisms (GCM) 10K type strain sequencing project: providing services to taxonomists for standard genome sequencing and annotation.</title>
        <authorList>
            <consortium name="The Broad Institute Genomics Platform"/>
            <consortium name="The Broad Institute Genome Sequencing Center for Infectious Disease"/>
            <person name="Wu L."/>
            <person name="Ma J."/>
        </authorList>
    </citation>
    <scope>NUCLEOTIDE SEQUENCE [LARGE SCALE GENOMIC DNA]</scope>
    <source>
        <strain evidence="9">JCM 16929</strain>
    </source>
</reference>
<keyword evidence="1" id="KW-0805">Transcription regulation</keyword>
<dbReference type="Pfam" id="PF04542">
    <property type="entry name" value="Sigma70_r2"/>
    <property type="match status" value="1"/>
</dbReference>
<feature type="compositionally biased region" description="Basic and acidic residues" evidence="5">
    <location>
        <begin position="60"/>
        <end position="73"/>
    </location>
</feature>
<evidence type="ECO:0000313" key="9">
    <source>
        <dbReference type="Proteomes" id="UP001501490"/>
    </source>
</evidence>
<keyword evidence="3" id="KW-0238">DNA-binding</keyword>
<dbReference type="PANTHER" id="PTHR30385:SF4">
    <property type="entry name" value="RNA POLYMERASE SIGMA-E FACTOR"/>
    <property type="match status" value="1"/>
</dbReference>
<dbReference type="EMBL" id="BAABAB010000050">
    <property type="protein sequence ID" value="GAA3640907.1"/>
    <property type="molecule type" value="Genomic_DNA"/>
</dbReference>
<evidence type="ECO:0000259" key="6">
    <source>
        <dbReference type="Pfam" id="PF04542"/>
    </source>
</evidence>
<dbReference type="InterPro" id="IPR014284">
    <property type="entry name" value="RNA_pol_sigma-70_dom"/>
</dbReference>
<keyword evidence="4" id="KW-0804">Transcription</keyword>
<dbReference type="InterPro" id="IPR013324">
    <property type="entry name" value="RNA_pol_sigma_r3/r4-like"/>
</dbReference>
<dbReference type="SUPFAM" id="SSF88659">
    <property type="entry name" value="Sigma3 and sigma4 domains of RNA polymerase sigma factors"/>
    <property type="match status" value="2"/>
</dbReference>
<dbReference type="InterPro" id="IPR013325">
    <property type="entry name" value="RNA_pol_sigma_r2"/>
</dbReference>
<dbReference type="NCBIfam" id="TIGR02937">
    <property type="entry name" value="sigma70-ECF"/>
    <property type="match status" value="1"/>
</dbReference>
<dbReference type="InterPro" id="IPR007627">
    <property type="entry name" value="RNA_pol_sigma70_r2"/>
</dbReference>
<evidence type="ECO:0000259" key="7">
    <source>
        <dbReference type="Pfam" id="PF04545"/>
    </source>
</evidence>
<keyword evidence="2" id="KW-0731">Sigma factor</keyword>
<keyword evidence="9" id="KW-1185">Reference proteome</keyword>
<feature type="domain" description="RNA polymerase sigma-70 region 4" evidence="7">
    <location>
        <begin position="259"/>
        <end position="305"/>
    </location>
</feature>
<dbReference type="PANTHER" id="PTHR30385">
    <property type="entry name" value="SIGMA FACTOR F FLAGELLAR"/>
    <property type="match status" value="1"/>
</dbReference>
<evidence type="ECO:0000256" key="2">
    <source>
        <dbReference type="ARBA" id="ARBA00023082"/>
    </source>
</evidence>
<dbReference type="InterPro" id="IPR036388">
    <property type="entry name" value="WH-like_DNA-bd_sf"/>
</dbReference>